<dbReference type="InterPro" id="IPR037523">
    <property type="entry name" value="VOC_core"/>
</dbReference>
<dbReference type="AlphaFoldDB" id="A0A7Y6Q9Y9"/>
<dbReference type="RefSeq" id="WP_176355171.1">
    <property type="nucleotide sequence ID" value="NZ_JABWDU010000007.1"/>
</dbReference>
<accession>A0A7Y6Q9Y9</accession>
<gene>
    <name evidence="2" type="ORF">HT585_23195</name>
</gene>
<keyword evidence="3" id="KW-1185">Reference proteome</keyword>
<protein>
    <submittedName>
        <fullName evidence="2">VOC family protein</fullName>
    </submittedName>
</protein>
<dbReference type="InterPro" id="IPR004360">
    <property type="entry name" value="Glyas_Fos-R_dOase_dom"/>
</dbReference>
<dbReference type="InterPro" id="IPR029068">
    <property type="entry name" value="Glyas_Bleomycin-R_OHBP_Dase"/>
</dbReference>
<dbReference type="CDD" id="cd06587">
    <property type="entry name" value="VOC"/>
    <property type="match status" value="1"/>
</dbReference>
<dbReference type="SUPFAM" id="SSF54593">
    <property type="entry name" value="Glyoxalase/Bleomycin resistance protein/Dihydroxybiphenyl dioxygenase"/>
    <property type="match status" value="1"/>
</dbReference>
<dbReference type="EMBL" id="JABWDU010000007">
    <property type="protein sequence ID" value="NVD41780.1"/>
    <property type="molecule type" value="Genomic_DNA"/>
</dbReference>
<evidence type="ECO:0000313" key="2">
    <source>
        <dbReference type="EMBL" id="NVD41780.1"/>
    </source>
</evidence>
<reference evidence="2 3" key="1">
    <citation type="submission" date="2020-06" db="EMBL/GenBank/DDBJ databases">
        <authorList>
            <person name="Grouzdev D.S."/>
        </authorList>
    </citation>
    <scope>NUCLEOTIDE SEQUENCE [LARGE SCALE GENOMIC DNA]</scope>
    <source>
        <strain evidence="2 3">HO-A22</strain>
    </source>
</reference>
<evidence type="ECO:0000313" key="3">
    <source>
        <dbReference type="Proteomes" id="UP000520198"/>
    </source>
</evidence>
<sequence>MSLANTARPNDGHVEKAITFFYYKNLPRAFAFYNEILGFPLEVDQGWSKVLRIAQSAYVGLVDETRGMHQTHPIKPVQLCIRVPDVDAWHAYLAAKQAPSLTQPRDSAGLGIRAFVFEDPEGYQIEVQSVLR</sequence>
<feature type="domain" description="VOC" evidence="1">
    <location>
        <begin position="10"/>
        <end position="130"/>
    </location>
</feature>
<proteinExistence type="predicted"/>
<evidence type="ECO:0000259" key="1">
    <source>
        <dbReference type="PROSITE" id="PS51819"/>
    </source>
</evidence>
<organism evidence="2 3">
    <name type="scientific">Ensifer oleiphilus</name>
    <dbReference type="NCBI Taxonomy" id="2742698"/>
    <lineage>
        <taxon>Bacteria</taxon>
        <taxon>Pseudomonadati</taxon>
        <taxon>Pseudomonadota</taxon>
        <taxon>Alphaproteobacteria</taxon>
        <taxon>Hyphomicrobiales</taxon>
        <taxon>Rhizobiaceae</taxon>
        <taxon>Sinorhizobium/Ensifer group</taxon>
        <taxon>Ensifer</taxon>
    </lineage>
</organism>
<dbReference type="Pfam" id="PF00903">
    <property type="entry name" value="Glyoxalase"/>
    <property type="match status" value="1"/>
</dbReference>
<name>A0A7Y6Q9Y9_9HYPH</name>
<comment type="caution">
    <text evidence="2">The sequence shown here is derived from an EMBL/GenBank/DDBJ whole genome shotgun (WGS) entry which is preliminary data.</text>
</comment>
<dbReference type="PROSITE" id="PS51819">
    <property type="entry name" value="VOC"/>
    <property type="match status" value="1"/>
</dbReference>
<dbReference type="Proteomes" id="UP000520198">
    <property type="component" value="Unassembled WGS sequence"/>
</dbReference>
<dbReference type="Gene3D" id="3.10.180.10">
    <property type="entry name" value="2,3-Dihydroxybiphenyl 1,2-Dioxygenase, domain 1"/>
    <property type="match status" value="1"/>
</dbReference>